<organism evidence="1 2">
    <name type="scientific">Cellulophaga baltica</name>
    <dbReference type="NCBI Taxonomy" id="76594"/>
    <lineage>
        <taxon>Bacteria</taxon>
        <taxon>Pseudomonadati</taxon>
        <taxon>Bacteroidota</taxon>
        <taxon>Flavobacteriia</taxon>
        <taxon>Flavobacteriales</taxon>
        <taxon>Flavobacteriaceae</taxon>
        <taxon>Cellulophaga</taxon>
    </lineage>
</organism>
<dbReference type="AlphaFoldDB" id="A0A1G7HGU0"/>
<dbReference type="Gene3D" id="3.20.20.370">
    <property type="entry name" value="Glycoside hydrolase/deacetylase"/>
    <property type="match status" value="1"/>
</dbReference>
<sequence>MKIDINSDVGEGVGNEEVLVPLISSCNIACGGHAGDENSIRQVIRIAKSNAVLIGAHPSYPDKENFGRKTMILSKESLIEVLQKQLQLFFSIAKEENATVHHIKAHGALYNDSAVHIDLAQAYLEAIAPFSDSIIVYVPYNSIIAQEALKKGIKVAYETFLDRNYNSDGSLVSRHQDNALIEKPEKVLEHLLFILKEHKIKTLNGTLINSLSDTFCIHGDTVSALKILMYLHNELPKYNIQINP</sequence>
<dbReference type="EMBL" id="FNBD01000006">
    <property type="protein sequence ID" value="SDE99710.1"/>
    <property type="molecule type" value="Genomic_DNA"/>
</dbReference>
<dbReference type="InterPro" id="IPR005501">
    <property type="entry name" value="LamB/YcsF/PxpA-like"/>
</dbReference>
<keyword evidence="2" id="KW-1185">Reference proteome</keyword>
<dbReference type="CDD" id="cd10801">
    <property type="entry name" value="LamB_YcsF_like_1"/>
    <property type="match status" value="1"/>
</dbReference>
<dbReference type="InterPro" id="IPR011330">
    <property type="entry name" value="Glyco_hydro/deAcase_b/a-brl"/>
</dbReference>
<dbReference type="Pfam" id="PF03746">
    <property type="entry name" value="LamB_YcsF"/>
    <property type="match status" value="1"/>
</dbReference>
<name>A0A1G7HGU0_9FLAO</name>
<accession>A0A1G7HGU0</accession>
<evidence type="ECO:0000313" key="2">
    <source>
        <dbReference type="Proteomes" id="UP000182114"/>
    </source>
</evidence>
<dbReference type="SUPFAM" id="SSF88713">
    <property type="entry name" value="Glycoside hydrolase/deacetylase"/>
    <property type="match status" value="1"/>
</dbReference>
<dbReference type="PANTHER" id="PTHR30292:SF0">
    <property type="entry name" value="5-OXOPROLINASE SUBUNIT A"/>
    <property type="match status" value="1"/>
</dbReference>
<gene>
    <name evidence="1" type="ORF">SAMN04487992_10671</name>
</gene>
<dbReference type="NCBIfam" id="NF003814">
    <property type="entry name" value="PRK05406.1-3"/>
    <property type="match status" value="1"/>
</dbReference>
<protein>
    <submittedName>
        <fullName evidence="1">UPF0271 protein</fullName>
    </submittedName>
</protein>
<reference evidence="2" key="1">
    <citation type="submission" date="2016-10" db="EMBL/GenBank/DDBJ databases">
        <authorList>
            <person name="Varghese N."/>
            <person name="Submissions S."/>
        </authorList>
    </citation>
    <scope>NUCLEOTIDE SEQUENCE [LARGE SCALE GENOMIC DNA]</scope>
    <source>
        <strain evidence="2">DSM 24729</strain>
    </source>
</reference>
<dbReference type="PANTHER" id="PTHR30292">
    <property type="entry name" value="UNCHARACTERIZED PROTEIN YBGL-RELATED"/>
    <property type="match status" value="1"/>
</dbReference>
<dbReference type="Proteomes" id="UP000182114">
    <property type="component" value="Unassembled WGS sequence"/>
</dbReference>
<dbReference type="eggNOG" id="COG1540">
    <property type="taxonomic scope" value="Bacteria"/>
</dbReference>
<proteinExistence type="predicted"/>
<evidence type="ECO:0000313" key="1">
    <source>
        <dbReference type="EMBL" id="SDE99710.1"/>
    </source>
</evidence>
<dbReference type="GO" id="GO:0005975">
    <property type="term" value="P:carbohydrate metabolic process"/>
    <property type="evidence" value="ECO:0007669"/>
    <property type="project" value="InterPro"/>
</dbReference>
<dbReference type="RefSeq" id="WP_024480802.1">
    <property type="nucleotide sequence ID" value="NZ_FNBD01000006.1"/>
</dbReference>